<dbReference type="Gene3D" id="1.20.1090.10">
    <property type="entry name" value="Dehydroquinate synthase-like - alpha domain"/>
    <property type="match status" value="1"/>
</dbReference>
<dbReference type="CDD" id="cd08177">
    <property type="entry name" value="MAR"/>
    <property type="match status" value="1"/>
</dbReference>
<evidence type="ECO:0000259" key="8">
    <source>
        <dbReference type="Pfam" id="PF00775"/>
    </source>
</evidence>
<dbReference type="InterPro" id="IPR000627">
    <property type="entry name" value="Intradiol_dOase_C"/>
</dbReference>
<dbReference type="SUPFAM" id="SSF49482">
    <property type="entry name" value="Aromatic compound dioxygenase"/>
    <property type="match status" value="1"/>
</dbReference>
<evidence type="ECO:0000256" key="3">
    <source>
        <dbReference type="ARBA" id="ARBA00022723"/>
    </source>
</evidence>
<evidence type="ECO:0000259" key="7">
    <source>
        <dbReference type="Pfam" id="PF00465"/>
    </source>
</evidence>
<dbReference type="EMBL" id="JBHLUD010000003">
    <property type="protein sequence ID" value="MFC0542070.1"/>
    <property type="molecule type" value="Genomic_DNA"/>
</dbReference>
<dbReference type="InterPro" id="IPR015889">
    <property type="entry name" value="Intradiol_dOase_core"/>
</dbReference>
<dbReference type="SUPFAM" id="SSF56796">
    <property type="entry name" value="Dehydroquinate synthase-like"/>
    <property type="match status" value="1"/>
</dbReference>
<proteinExistence type="inferred from homology"/>
<keyword evidence="4" id="KW-0223">Dioxygenase</keyword>
<dbReference type="InterPro" id="IPR056798">
    <property type="entry name" value="ADH_Fe_C"/>
</dbReference>
<feature type="domain" description="Fe-containing alcohol dehydrogenase-like C-terminal" evidence="10">
    <location>
        <begin position="162"/>
        <end position="316"/>
    </location>
</feature>
<dbReference type="InterPro" id="IPR034786">
    <property type="entry name" value="MAR"/>
</dbReference>
<evidence type="ECO:0000256" key="2">
    <source>
        <dbReference type="ARBA" id="ARBA00007825"/>
    </source>
</evidence>
<comment type="caution">
    <text evidence="11">The sequence shown here is derived from an EMBL/GenBank/DDBJ whole genome shotgun (WGS) entry which is preliminary data.</text>
</comment>
<feature type="domain" description="Catechol dioxygenase N-terminal" evidence="9">
    <location>
        <begin position="353"/>
        <end position="423"/>
    </location>
</feature>
<gene>
    <name evidence="11" type="ORF">ACFFH7_11300</name>
</gene>
<feature type="domain" description="Intradiol ring-cleavage dioxygenases" evidence="8">
    <location>
        <begin position="433"/>
        <end position="601"/>
    </location>
</feature>
<evidence type="ECO:0000259" key="9">
    <source>
        <dbReference type="Pfam" id="PF04444"/>
    </source>
</evidence>
<evidence type="ECO:0000256" key="6">
    <source>
        <dbReference type="ARBA" id="ARBA00023004"/>
    </source>
</evidence>
<feature type="domain" description="Alcohol dehydrogenase iron-type/glycerol dehydrogenase GldA" evidence="7">
    <location>
        <begin position="11"/>
        <end position="150"/>
    </location>
</feature>
<dbReference type="Pfam" id="PF00465">
    <property type="entry name" value="Fe-ADH"/>
    <property type="match status" value="1"/>
</dbReference>
<evidence type="ECO:0000313" key="12">
    <source>
        <dbReference type="Proteomes" id="UP001589810"/>
    </source>
</evidence>
<keyword evidence="5" id="KW-0560">Oxidoreductase</keyword>
<reference evidence="11 12" key="1">
    <citation type="submission" date="2024-09" db="EMBL/GenBank/DDBJ databases">
        <authorList>
            <person name="Sun Q."/>
            <person name="Mori K."/>
        </authorList>
    </citation>
    <scope>NUCLEOTIDE SEQUENCE [LARGE SCALE GENOMIC DNA]</scope>
    <source>
        <strain evidence="11 12">TBRC 1432</strain>
    </source>
</reference>
<protein>
    <submittedName>
        <fullName evidence="11">Maleylacetate reductase and hydroxyquinol 1,2-dioxygenase domain-containing protein</fullName>
    </submittedName>
</protein>
<accession>A0ABV6MQA9</accession>
<dbReference type="Gene3D" id="2.60.130.10">
    <property type="entry name" value="Aromatic compound dioxygenase"/>
    <property type="match status" value="1"/>
</dbReference>
<evidence type="ECO:0000313" key="11">
    <source>
        <dbReference type="EMBL" id="MFC0542070.1"/>
    </source>
</evidence>
<keyword evidence="3" id="KW-0479">Metal-binding</keyword>
<name>A0ABV6MQA9_9PSEU</name>
<sequence length="616" mass="65549">MTRGFVHSPSPTRVVFGAGTVAQAAEEVRRLGGSRVLLLARPRHGEKVAAALGDLVVARFDGARMHTPVEVTAQALDVLTSAAADCVVAVGGGSATGLAKALAARTGVPQVILPTTYSGSEVTPILGETENGQKTTRRSPDVLPETVIYDVDLTLDLPVPTTVTSSINAMAHAVEALYAPEANPVVDAIAVQAIRGITHSLPLIVADPSDVDARAELLESAWLAGSCLASVSMGLHHKLCHQLGGQFDLPHAETHTVMLPQVMAYKEKESPEALAKVAEALDVPDAAAAVFDLVTELGGPTSLRELGLPESSLDGIEPASVLHAAWAGTRPDGAPTLSALTAQVLASFDNTPDPRLKQLITDLVQHLHHFAVHNDLTEDEWLFAIDFLTRTGQISDDKRKEFVLLSDTLGVSSIVDALTNSRSPLTTPSAVLGPFYVEGPPAMEHGADISGGLDGEPLWVSTEIIDTEGKPVPGAVVDVWQANKDGFYDVQLAEVDGPVLRARFVADDEGRLTFWTTLPHEYPVPEDGPVGQMLGGTARHPYRAPHVHFMIMAPHYHTLVTQLFVKGGAYMDSDTVFGVKNGLIVDFPKAEGEPPAGREVTADGWHRLDYTFRIGR</sequence>
<dbReference type="InterPro" id="IPR001670">
    <property type="entry name" value="ADH_Fe/GldA"/>
</dbReference>
<evidence type="ECO:0000256" key="5">
    <source>
        <dbReference type="ARBA" id="ARBA00023002"/>
    </source>
</evidence>
<keyword evidence="12" id="KW-1185">Reference proteome</keyword>
<dbReference type="Proteomes" id="UP001589810">
    <property type="component" value="Unassembled WGS sequence"/>
</dbReference>
<comment type="cofactor">
    <cofactor evidence="1">
        <name>Fe(3+)</name>
        <dbReference type="ChEBI" id="CHEBI:29034"/>
    </cofactor>
</comment>
<dbReference type="InterPro" id="IPR050770">
    <property type="entry name" value="Intradiol_RC_Dioxygenase"/>
</dbReference>
<evidence type="ECO:0000259" key="10">
    <source>
        <dbReference type="Pfam" id="PF25137"/>
    </source>
</evidence>
<evidence type="ECO:0000256" key="1">
    <source>
        <dbReference type="ARBA" id="ARBA00001965"/>
    </source>
</evidence>
<dbReference type="Gene3D" id="3.40.50.1970">
    <property type="match status" value="1"/>
</dbReference>
<dbReference type="PANTHER" id="PTHR33711:SF7">
    <property type="entry name" value="INTRADIOL RING-CLEAVAGE DIOXYGENASES DOMAIN-CONTAINING PROTEIN-RELATED"/>
    <property type="match status" value="1"/>
</dbReference>
<dbReference type="InterPro" id="IPR007535">
    <property type="entry name" value="Catechol_dOase_N"/>
</dbReference>
<dbReference type="Pfam" id="PF04444">
    <property type="entry name" value="Dioxygenase_N"/>
    <property type="match status" value="1"/>
</dbReference>
<evidence type="ECO:0000256" key="4">
    <source>
        <dbReference type="ARBA" id="ARBA00022964"/>
    </source>
</evidence>
<dbReference type="Pfam" id="PF25137">
    <property type="entry name" value="ADH_Fe_C"/>
    <property type="match status" value="1"/>
</dbReference>
<dbReference type="RefSeq" id="WP_273943138.1">
    <property type="nucleotide sequence ID" value="NZ_CP097263.1"/>
</dbReference>
<keyword evidence="6" id="KW-0408">Iron</keyword>
<dbReference type="Pfam" id="PF00775">
    <property type="entry name" value="Dioxygenase_C"/>
    <property type="match status" value="1"/>
</dbReference>
<comment type="similarity">
    <text evidence="2">Belongs to the intradiol ring-cleavage dioxygenase family.</text>
</comment>
<organism evidence="11 12">
    <name type="scientific">Kutzneria chonburiensis</name>
    <dbReference type="NCBI Taxonomy" id="1483604"/>
    <lineage>
        <taxon>Bacteria</taxon>
        <taxon>Bacillati</taxon>
        <taxon>Actinomycetota</taxon>
        <taxon>Actinomycetes</taxon>
        <taxon>Pseudonocardiales</taxon>
        <taxon>Pseudonocardiaceae</taxon>
        <taxon>Kutzneria</taxon>
    </lineage>
</organism>
<dbReference type="PANTHER" id="PTHR33711">
    <property type="entry name" value="DIOXYGENASE, PUTATIVE (AFU_ORTHOLOGUE AFUA_2G02910)-RELATED"/>
    <property type="match status" value="1"/>
</dbReference>